<evidence type="ECO:0000256" key="1">
    <source>
        <dbReference type="ARBA" id="ARBA00022737"/>
    </source>
</evidence>
<dbReference type="InterPro" id="IPR036770">
    <property type="entry name" value="Ankyrin_rpt-contain_sf"/>
</dbReference>
<dbReference type="Gene3D" id="1.25.40.20">
    <property type="entry name" value="Ankyrin repeat-containing domain"/>
    <property type="match status" value="2"/>
</dbReference>
<dbReference type="Pfam" id="PF12796">
    <property type="entry name" value="Ank_2"/>
    <property type="match status" value="2"/>
</dbReference>
<dbReference type="InterPro" id="IPR056884">
    <property type="entry name" value="NPHP3-like_N"/>
</dbReference>
<proteinExistence type="predicted"/>
<dbReference type="Pfam" id="PF24883">
    <property type="entry name" value="NPHP3_N"/>
    <property type="match status" value="1"/>
</dbReference>
<feature type="transmembrane region" description="Helical" evidence="4">
    <location>
        <begin position="1549"/>
        <end position="1571"/>
    </location>
</feature>
<dbReference type="InterPro" id="IPR027417">
    <property type="entry name" value="P-loop_NTPase"/>
</dbReference>
<feature type="compositionally biased region" description="Polar residues" evidence="3">
    <location>
        <begin position="1002"/>
        <end position="1024"/>
    </location>
</feature>
<feature type="region of interest" description="Disordered" evidence="3">
    <location>
        <begin position="1002"/>
        <end position="1040"/>
    </location>
</feature>
<keyword evidence="4" id="KW-0812">Transmembrane</keyword>
<sequence>METQQPSIYPISRGIQVCQGLLSHYSYWKYSDPHIFAAISKLSDTLTLLKSTLEGDDLDRSRAERATKCLQSCEDAIQKLEADWGSARNSPPALRKEVLQEIRGNIVELQGHSSFALQVLHSVLVQQSEEYRKIVAWLSAPDPWTNHNSARRGHEDSTVNWLLQSHEYQKWKSSTGDHVWIHGSPGCGKTVLCSTVVEDIRDYCQQSPNTAYAIFYFTFSDIYKQASEYLIRSLVAQLGWREPGYSMLRKAYETSHRGVPMSSDELKGILLACIQSFKTVFLLLDALDECPEEHDCQEDVLKQIGILTSSAPNLKTFATSRGHPKIRHSMDELGFKSLEIVERKVDTDIQTYVSMQLSHDDRFSKLDPATLDMIETTISEQADGIRDRTDDVINRFRYAYCQIQELKKLKSSRPNDIRLALKALPRADIEERYQQEAFTLLEWLAYARSPLTLGELAEAVFIHADEESCVDAGNRGDIEDVLNLLSGLVVFEDSLKEAATRLPRLSSINIDEPITGPAKPQVLIRNTELSKNTRIRLAHFSLKEYLQSESILHSRAKRFHLVGEVGHRVLAQSCLAYLRHYISSGSKTSTTSDFEYFPLLNYAARSWYYHSARQPHDEIQRELSLLRQDEERNGWLFIHDPDKPWHVPFRRTPPSGSAIYYAALLGIRSVVKHLLQCGVDVNVQGGYYGNALQAASSAGHLEAIQLLLVGGADVNAEGGHFGSALQAASSAGHIEAMQLLLVGGADVNARSGEHRNAIQAASYGGYTKAIQLLLDCGADVNAHGKSMATPSILRRKEGIKRHYIFCSRKAQMSILKAENTAASVRGDMEVVQSLLHRGADPRATGGIYSTALHAASSQAFPDIVQLLLRYGADVEARSESLETPLQVACVTGATEMATLLLDFGANPNAAPGSHGTCLRAAALSGADEIVRRLLSHGVELSEDIPQNDVLFVASRAGNEGILCMLLKNGVSPNTSALKKASEEGHEQVVDLLVLAGAVASTQNQEQTKSSLPRTSRYTEQQIPDTSDDDSDMQTHGESVFSGKKLSVATLPTTLSSHLHQEVIQRQTISATEESVEPEDAPVRLESLRHESADSSHMPSARSFNNRDLGNTDPTKDAHEDVKHEVTAEEPTGAVKKSVSLGTALPHRVVSTFRRRFSGQTSHDNDMGLRTTHLVEVANMPICSKRIDEKAVCRDATQPDVADGDVGIGEQFFTPKNFVFRGTSKLHQAAVHWCRPRLSKGFSRLEWSCSCGQSFWGDFQHTKRQDLDRLISDFRRNGLQVRIVAAYGATAMHGDNARPQDINLPSGLSPCGLNNVTKATKAKAQRNDGSNSKLTQAAKTSFLRAQSPVYLELCVNRSSRITRLGEIMLVPGLGDPLIKTDQQLFGCPKAKIRSKYNEHKRKGLFAFLYRPCDIHYVKFGYQVAARQLDIYQTPAAIPPRKEVVEKRYHYFESPLKTLPPMPKQTFYQYFYRHEPGCTSLSSLFCERLPKKLGASITAPSGADELAFGWGLHIIEGPNKPVLAILVAIILSVSFVIAVLYDIFTRNKDSGFAIGQWVVGVLSALLAAVYFHFQEI</sequence>
<dbReference type="SUPFAM" id="SSF48403">
    <property type="entry name" value="Ankyrin repeat"/>
    <property type="match status" value="1"/>
</dbReference>
<name>A0A3M7FYE9_HORWE</name>
<dbReference type="PROSITE" id="PS50297">
    <property type="entry name" value="ANK_REP_REGION"/>
    <property type="match status" value="3"/>
</dbReference>
<feature type="repeat" description="ANK" evidence="2">
    <location>
        <begin position="687"/>
        <end position="719"/>
    </location>
</feature>
<feature type="repeat" description="ANK" evidence="2">
    <location>
        <begin position="720"/>
        <end position="752"/>
    </location>
</feature>
<evidence type="ECO:0000259" key="5">
    <source>
        <dbReference type="Pfam" id="PF24883"/>
    </source>
</evidence>
<keyword evidence="1" id="KW-0677">Repeat</keyword>
<protein>
    <recommendedName>
        <fullName evidence="5">Nephrocystin 3-like N-terminal domain-containing protein</fullName>
    </recommendedName>
</protein>
<evidence type="ECO:0000256" key="2">
    <source>
        <dbReference type="PROSITE-ProRule" id="PRU00023"/>
    </source>
</evidence>
<feature type="repeat" description="ANK" evidence="2">
    <location>
        <begin position="753"/>
        <end position="785"/>
    </location>
</feature>
<dbReference type="PANTHER" id="PTHR10039:SF16">
    <property type="entry name" value="GPI INOSITOL-DEACYLASE"/>
    <property type="match status" value="1"/>
</dbReference>
<dbReference type="PROSITE" id="PS50088">
    <property type="entry name" value="ANK_REPEAT"/>
    <property type="match status" value="5"/>
</dbReference>
<organism evidence="6 7">
    <name type="scientific">Hortaea werneckii</name>
    <name type="common">Black yeast</name>
    <name type="synonym">Cladosporium werneckii</name>
    <dbReference type="NCBI Taxonomy" id="91943"/>
    <lineage>
        <taxon>Eukaryota</taxon>
        <taxon>Fungi</taxon>
        <taxon>Dikarya</taxon>
        <taxon>Ascomycota</taxon>
        <taxon>Pezizomycotina</taxon>
        <taxon>Dothideomycetes</taxon>
        <taxon>Dothideomycetidae</taxon>
        <taxon>Mycosphaerellales</taxon>
        <taxon>Teratosphaeriaceae</taxon>
        <taxon>Hortaea</taxon>
    </lineage>
</organism>
<evidence type="ECO:0000313" key="7">
    <source>
        <dbReference type="Proteomes" id="UP000268823"/>
    </source>
</evidence>
<dbReference type="VEuPathDB" id="FungiDB:BTJ68_15479"/>
<dbReference type="PANTHER" id="PTHR10039">
    <property type="entry name" value="AMELOGENIN"/>
    <property type="match status" value="1"/>
</dbReference>
<reference evidence="6 7" key="1">
    <citation type="journal article" date="2018" name="BMC Genomics">
        <title>Genomic evidence for intraspecific hybridization in a clonal and extremely halotolerant yeast.</title>
        <authorList>
            <person name="Gostincar C."/>
            <person name="Stajich J.E."/>
            <person name="Zupancic J."/>
            <person name="Zalar P."/>
            <person name="Gunde-Cimerman N."/>
        </authorList>
    </citation>
    <scope>NUCLEOTIDE SEQUENCE [LARGE SCALE GENOMIC DNA]</scope>
    <source>
        <strain evidence="6 7">EXF-2788</strain>
    </source>
</reference>
<keyword evidence="2" id="KW-0040">ANK repeat</keyword>
<comment type="caution">
    <text evidence="6">The sequence shown here is derived from an EMBL/GenBank/DDBJ whole genome shotgun (WGS) entry which is preliminary data.</text>
</comment>
<feature type="compositionally biased region" description="Basic and acidic residues" evidence="3">
    <location>
        <begin position="1113"/>
        <end position="1126"/>
    </location>
</feature>
<feature type="domain" description="Nephrocystin 3-like N-terminal" evidence="5">
    <location>
        <begin position="158"/>
        <end position="321"/>
    </location>
</feature>
<dbReference type="OrthoDB" id="3688702at2759"/>
<dbReference type="Gene3D" id="3.40.50.300">
    <property type="entry name" value="P-loop containing nucleotide triphosphate hydrolases"/>
    <property type="match status" value="1"/>
</dbReference>
<feature type="repeat" description="ANK" evidence="2">
    <location>
        <begin position="880"/>
        <end position="912"/>
    </location>
</feature>
<dbReference type="Proteomes" id="UP000268823">
    <property type="component" value="Unassembled WGS sequence"/>
</dbReference>
<feature type="repeat" description="ANK" evidence="2">
    <location>
        <begin position="847"/>
        <end position="879"/>
    </location>
</feature>
<evidence type="ECO:0000256" key="3">
    <source>
        <dbReference type="SAM" id="MobiDB-lite"/>
    </source>
</evidence>
<dbReference type="InterPro" id="IPR002110">
    <property type="entry name" value="Ankyrin_rpt"/>
</dbReference>
<keyword evidence="4" id="KW-0472">Membrane</keyword>
<evidence type="ECO:0000313" key="6">
    <source>
        <dbReference type="EMBL" id="RMY93899.1"/>
    </source>
</evidence>
<feature type="region of interest" description="Disordered" evidence="3">
    <location>
        <begin position="1088"/>
        <end position="1132"/>
    </location>
</feature>
<dbReference type="SUPFAM" id="SSF52540">
    <property type="entry name" value="P-loop containing nucleoside triphosphate hydrolases"/>
    <property type="match status" value="1"/>
</dbReference>
<dbReference type="SMART" id="SM00248">
    <property type="entry name" value="ANK"/>
    <property type="match status" value="9"/>
</dbReference>
<dbReference type="EMBL" id="QWIR01000017">
    <property type="protein sequence ID" value="RMY93899.1"/>
    <property type="molecule type" value="Genomic_DNA"/>
</dbReference>
<accession>A0A3M7FYE9</accession>
<feature type="transmembrane region" description="Helical" evidence="4">
    <location>
        <begin position="1520"/>
        <end position="1542"/>
    </location>
</feature>
<keyword evidence="4" id="KW-1133">Transmembrane helix</keyword>
<evidence type="ECO:0000256" key="4">
    <source>
        <dbReference type="SAM" id="Phobius"/>
    </source>
</evidence>
<feature type="compositionally biased region" description="Polar residues" evidence="3">
    <location>
        <begin position="1094"/>
        <end position="1112"/>
    </location>
</feature>
<gene>
    <name evidence="6" type="ORF">D0861_01624</name>
</gene>